<proteinExistence type="predicted"/>
<dbReference type="Pfam" id="PF13289">
    <property type="entry name" value="SIR2_2"/>
    <property type="match status" value="1"/>
</dbReference>
<sequence>MQRLGKLLADECFKSYLFQILESKNLVVYAGAGLTFDKTDLNWAGLARALLAEKRLHPMAVEEIATGNDDSLATSIAAGLYYTSESATDEIHYSDELKTVLQDALYDPKKEWSHGELSEAVAEFVVMREAAGLKTKVLTTNYDTFLDNALETARRNTRKWLPGTTARKDLVTVKHLHGRVPADNSGTFVAPVLSELDYAKSRQATFEAITKELRSHDFLFVGCSVQDTALIEALYEQANSGGEKHQIWLLERAPEERISDQSVGAEVRESLEKRFSTLGITPLFCSYYYEIGQFFWELASATRDPDSVNTEDYQSPIERLSRWSDNRNIFEVPFDVQKDVQGMLQKIASRIRENLEKVLGNEQSSPLTTGKFSVKIEIWALDLAKNSVEPLRLWASSDAVWDHAAGTRARPIAETDTDYAASRAFRDGRPTVEEISPKDTRSRWRTHVAFPKRNKLSQNPSNVPIGSVVVSITDHLADESLSAAMKSNPVLAKDILPRIKDLVEIILFTDLLAYK</sequence>
<dbReference type="OrthoDB" id="4217949at2"/>
<organism evidence="1 2">
    <name type="scientific">Corynebacterium phocae</name>
    <dbReference type="NCBI Taxonomy" id="161895"/>
    <lineage>
        <taxon>Bacteria</taxon>
        <taxon>Bacillati</taxon>
        <taxon>Actinomycetota</taxon>
        <taxon>Actinomycetes</taxon>
        <taxon>Mycobacteriales</taxon>
        <taxon>Corynebacteriaceae</taxon>
        <taxon>Corynebacterium</taxon>
    </lineage>
</organism>
<dbReference type="KEGG" id="cpho:CPHO_03735"/>
<name>A0A1L7D214_9CORY</name>
<evidence type="ECO:0000313" key="2">
    <source>
        <dbReference type="Proteomes" id="UP000185491"/>
    </source>
</evidence>
<dbReference type="AlphaFoldDB" id="A0A1L7D214"/>
<reference evidence="1 2" key="1">
    <citation type="submission" date="2014-08" db="EMBL/GenBank/DDBJ databases">
        <title>Complete genome sequence of Corynebacterium phocae M408/89/1(T)(=DSM 44612(T)), isolated from the common seal (Phoca vitulina).</title>
        <authorList>
            <person name="Ruckert C."/>
            <person name="Albersmeier A."/>
            <person name="Winkler A."/>
            <person name="Kalinowski J."/>
        </authorList>
    </citation>
    <scope>NUCLEOTIDE SEQUENCE [LARGE SCALE GENOMIC DNA]</scope>
    <source>
        <strain evidence="1 2">M408/89/1</strain>
    </source>
</reference>
<dbReference type="RefSeq" id="WP_075733323.1">
    <property type="nucleotide sequence ID" value="NZ_CP009249.1"/>
</dbReference>
<dbReference type="STRING" id="161895.CPHO_03735"/>
<dbReference type="EMBL" id="CP009249">
    <property type="protein sequence ID" value="APT92144.1"/>
    <property type="molecule type" value="Genomic_DNA"/>
</dbReference>
<dbReference type="Proteomes" id="UP000185491">
    <property type="component" value="Chromosome"/>
</dbReference>
<keyword evidence="2" id="KW-1185">Reference proteome</keyword>
<evidence type="ECO:0000313" key="1">
    <source>
        <dbReference type="EMBL" id="APT92144.1"/>
    </source>
</evidence>
<protein>
    <submittedName>
        <fullName evidence="1">Uncharacterized protein</fullName>
    </submittedName>
</protein>
<gene>
    <name evidence="1" type="ORF">CPHO_03735</name>
</gene>
<accession>A0A1L7D214</accession>